<dbReference type="AlphaFoldDB" id="A0A067DF84"/>
<dbReference type="Gene3D" id="2.60.40.420">
    <property type="entry name" value="Cupredoxins - blue copper proteins"/>
    <property type="match status" value="1"/>
</dbReference>
<dbReference type="Pfam" id="PF02298">
    <property type="entry name" value="Cu_bind_like"/>
    <property type="match status" value="1"/>
</dbReference>
<protein>
    <recommendedName>
        <fullName evidence="2">Phytocyanin domain-containing protein</fullName>
    </recommendedName>
</protein>
<keyword evidence="4" id="KW-1185">Reference proteome</keyword>
<dbReference type="SUPFAM" id="SSF49503">
    <property type="entry name" value="Cupredoxins"/>
    <property type="match status" value="1"/>
</dbReference>
<feature type="signal peptide" evidence="1">
    <location>
        <begin position="1"/>
        <end position="22"/>
    </location>
</feature>
<gene>
    <name evidence="3" type="ORF">CISIN_1g047479mg</name>
</gene>
<proteinExistence type="predicted"/>
<reference evidence="3 4" key="1">
    <citation type="submission" date="2014-04" db="EMBL/GenBank/DDBJ databases">
        <authorList>
            <consortium name="International Citrus Genome Consortium"/>
            <person name="Gmitter F."/>
            <person name="Chen C."/>
            <person name="Farmerie W."/>
            <person name="Harkins T."/>
            <person name="Desany B."/>
            <person name="Mohiuddin M."/>
            <person name="Kodira C."/>
            <person name="Borodovsky M."/>
            <person name="Lomsadze A."/>
            <person name="Burns P."/>
            <person name="Jenkins J."/>
            <person name="Prochnik S."/>
            <person name="Shu S."/>
            <person name="Chapman J."/>
            <person name="Pitluck S."/>
            <person name="Schmutz J."/>
            <person name="Rokhsar D."/>
        </authorList>
    </citation>
    <scope>NUCLEOTIDE SEQUENCE</scope>
</reference>
<feature type="chain" id="PRO_5001635506" description="Phytocyanin domain-containing protein" evidence="1">
    <location>
        <begin position="23"/>
        <end position="84"/>
    </location>
</feature>
<evidence type="ECO:0000313" key="3">
    <source>
        <dbReference type="EMBL" id="KDO40180.1"/>
    </source>
</evidence>
<name>A0A067DF84_CITSI</name>
<organism evidence="3 4">
    <name type="scientific">Citrus sinensis</name>
    <name type="common">Sweet orange</name>
    <name type="synonym">Citrus aurantium var. sinensis</name>
    <dbReference type="NCBI Taxonomy" id="2711"/>
    <lineage>
        <taxon>Eukaryota</taxon>
        <taxon>Viridiplantae</taxon>
        <taxon>Streptophyta</taxon>
        <taxon>Embryophyta</taxon>
        <taxon>Tracheophyta</taxon>
        <taxon>Spermatophyta</taxon>
        <taxon>Magnoliopsida</taxon>
        <taxon>eudicotyledons</taxon>
        <taxon>Gunneridae</taxon>
        <taxon>Pentapetalae</taxon>
        <taxon>rosids</taxon>
        <taxon>malvids</taxon>
        <taxon>Sapindales</taxon>
        <taxon>Rutaceae</taxon>
        <taxon>Aurantioideae</taxon>
        <taxon>Citrus</taxon>
    </lineage>
</organism>
<dbReference type="EMBL" id="KK786095">
    <property type="protein sequence ID" value="KDO40180.1"/>
    <property type="molecule type" value="Genomic_DNA"/>
</dbReference>
<dbReference type="GO" id="GO:0009055">
    <property type="term" value="F:electron transfer activity"/>
    <property type="evidence" value="ECO:0007669"/>
    <property type="project" value="InterPro"/>
</dbReference>
<sequence>MAAAKSAVISLTIMALFGASVAATTYTVGDNAGWTTQGKVDYYSWVDGKEFKVGDTLGESLKLRKNEKFYLQNEKSKRNYLAGT</sequence>
<dbReference type="PROSITE" id="PS51485">
    <property type="entry name" value="PHYTOCYANIN"/>
    <property type="match status" value="1"/>
</dbReference>
<dbReference type="Proteomes" id="UP000027120">
    <property type="component" value="Unassembled WGS sequence"/>
</dbReference>
<evidence type="ECO:0000256" key="1">
    <source>
        <dbReference type="SAM" id="SignalP"/>
    </source>
</evidence>
<keyword evidence="1" id="KW-0732">Signal</keyword>
<dbReference type="InterPro" id="IPR008972">
    <property type="entry name" value="Cupredoxin"/>
</dbReference>
<feature type="domain" description="Phytocyanin" evidence="2">
    <location>
        <begin position="24"/>
        <end position="84"/>
    </location>
</feature>
<dbReference type="InterPro" id="IPR003245">
    <property type="entry name" value="Phytocyanin_dom"/>
</dbReference>
<evidence type="ECO:0000259" key="2">
    <source>
        <dbReference type="PROSITE" id="PS51485"/>
    </source>
</evidence>
<accession>A0A067DF84</accession>
<evidence type="ECO:0000313" key="4">
    <source>
        <dbReference type="Proteomes" id="UP000027120"/>
    </source>
</evidence>
<dbReference type="STRING" id="2711.A0A067DF84"/>